<reference evidence="1" key="1">
    <citation type="submission" date="2022-10" db="EMBL/GenBank/DDBJ databases">
        <title>Catenovulum adriacola sp. nov. isolated in the Harbour of Susak.</title>
        <authorList>
            <person name="Schoch T."/>
            <person name="Reich S.J."/>
            <person name="Stoeferle S."/>
            <person name="Flaiz M."/>
            <person name="Kazda M."/>
            <person name="Riedel C.U."/>
            <person name="Duerre P."/>
        </authorList>
    </citation>
    <scope>NUCLEOTIDE SEQUENCE</scope>
    <source>
        <strain evidence="1">TS8</strain>
    </source>
</reference>
<proteinExistence type="predicted"/>
<dbReference type="Proteomes" id="UP001163726">
    <property type="component" value="Chromosome"/>
</dbReference>
<protein>
    <recommendedName>
        <fullName evidence="3">HTH cro/C1-type domain-containing protein</fullName>
    </recommendedName>
</protein>
<evidence type="ECO:0008006" key="3">
    <source>
        <dbReference type="Google" id="ProtNLM"/>
    </source>
</evidence>
<dbReference type="RefSeq" id="WP_268074497.1">
    <property type="nucleotide sequence ID" value="NZ_CP109965.1"/>
</dbReference>
<gene>
    <name evidence="1" type="ORF">OLW01_13780</name>
</gene>
<evidence type="ECO:0000313" key="1">
    <source>
        <dbReference type="EMBL" id="WAJ70193.1"/>
    </source>
</evidence>
<sequence>MNNKEITESIEQIEALLTALKYKAKINQPSIDSYHSIGQLSDIVNQYCKTHSITLNDFAILANIGRATLTRTMQEPSNSNIKSVQAILNVMGKNLYIGNPNNEN</sequence>
<name>A0ABY7ALU3_9ALTE</name>
<keyword evidence="2" id="KW-1185">Reference proteome</keyword>
<evidence type="ECO:0000313" key="2">
    <source>
        <dbReference type="Proteomes" id="UP001163726"/>
    </source>
</evidence>
<dbReference type="EMBL" id="CP109965">
    <property type="protein sequence ID" value="WAJ70193.1"/>
    <property type="molecule type" value="Genomic_DNA"/>
</dbReference>
<organism evidence="1 2">
    <name type="scientific">Catenovulum adriaticum</name>
    <dbReference type="NCBI Taxonomy" id="2984846"/>
    <lineage>
        <taxon>Bacteria</taxon>
        <taxon>Pseudomonadati</taxon>
        <taxon>Pseudomonadota</taxon>
        <taxon>Gammaproteobacteria</taxon>
        <taxon>Alteromonadales</taxon>
        <taxon>Alteromonadaceae</taxon>
        <taxon>Catenovulum</taxon>
    </lineage>
</organism>
<accession>A0ABY7ALU3</accession>